<protein>
    <submittedName>
        <fullName evidence="1">Uncharacterized protein</fullName>
    </submittedName>
</protein>
<keyword evidence="2" id="KW-1185">Reference proteome</keyword>
<comment type="caution">
    <text evidence="1">The sequence shown here is derived from an EMBL/GenBank/DDBJ whole genome shotgun (WGS) entry which is preliminary data.</text>
</comment>
<dbReference type="InterPro" id="IPR025322">
    <property type="entry name" value="PADRE_dom"/>
</dbReference>
<dbReference type="AlphaFoldDB" id="A0ABD0TXT3"/>
<gene>
    <name evidence="1" type="ORF">M5K25_026646</name>
</gene>
<dbReference type="Pfam" id="PF14009">
    <property type="entry name" value="PADRE"/>
    <property type="match status" value="1"/>
</dbReference>
<reference evidence="1 2" key="1">
    <citation type="journal article" date="2024" name="Plant Biotechnol. J.">
        <title>Dendrobium thyrsiflorum genome and its molecular insights into genes involved in important horticultural traits.</title>
        <authorList>
            <person name="Chen B."/>
            <person name="Wang J.Y."/>
            <person name="Zheng P.J."/>
            <person name="Li K.L."/>
            <person name="Liang Y.M."/>
            <person name="Chen X.F."/>
            <person name="Zhang C."/>
            <person name="Zhao X."/>
            <person name="He X."/>
            <person name="Zhang G.Q."/>
            <person name="Liu Z.J."/>
            <person name="Xu Q."/>
        </authorList>
    </citation>
    <scope>NUCLEOTIDE SEQUENCE [LARGE SCALE GENOMIC DNA]</scope>
    <source>
        <strain evidence="1">GZMU011</strain>
    </source>
</reference>
<accession>A0ABD0TXT3</accession>
<sequence>MGNTSCTPCPVYGAGSNSIKVIESNGRVHVFFYSINAEELMLENPGNFVCDSTYLQVGCRIRGLNADEELMRRGLYFLLPNDLLFSVLTEEEMKCLLGRAAGSMKVKRGRGRPKMKMIRRTDDEYLREFLAERKQSCDQMLGVDRMQRLRSWEPALDTIDEEGINI</sequence>
<proteinExistence type="predicted"/>
<name>A0ABD0TXT3_DENTH</name>
<evidence type="ECO:0000313" key="1">
    <source>
        <dbReference type="EMBL" id="KAL0904522.1"/>
    </source>
</evidence>
<evidence type="ECO:0000313" key="2">
    <source>
        <dbReference type="Proteomes" id="UP001552299"/>
    </source>
</evidence>
<dbReference type="PANTHER" id="PTHR33052">
    <property type="entry name" value="DUF4228 DOMAIN PROTEIN-RELATED"/>
    <property type="match status" value="1"/>
</dbReference>
<dbReference type="EMBL" id="JANQDX010000019">
    <property type="protein sequence ID" value="KAL0904522.1"/>
    <property type="molecule type" value="Genomic_DNA"/>
</dbReference>
<organism evidence="1 2">
    <name type="scientific">Dendrobium thyrsiflorum</name>
    <name type="common">Pinecone-like raceme dendrobium</name>
    <name type="synonym">Orchid</name>
    <dbReference type="NCBI Taxonomy" id="117978"/>
    <lineage>
        <taxon>Eukaryota</taxon>
        <taxon>Viridiplantae</taxon>
        <taxon>Streptophyta</taxon>
        <taxon>Embryophyta</taxon>
        <taxon>Tracheophyta</taxon>
        <taxon>Spermatophyta</taxon>
        <taxon>Magnoliopsida</taxon>
        <taxon>Liliopsida</taxon>
        <taxon>Asparagales</taxon>
        <taxon>Orchidaceae</taxon>
        <taxon>Epidendroideae</taxon>
        <taxon>Malaxideae</taxon>
        <taxon>Dendrobiinae</taxon>
        <taxon>Dendrobium</taxon>
    </lineage>
</organism>
<dbReference type="Proteomes" id="UP001552299">
    <property type="component" value="Unassembled WGS sequence"/>
</dbReference>